<gene>
    <name evidence="2" type="primary">LOC18596064</name>
</gene>
<dbReference type="Gramene" id="Tc06v2_t008540.1">
    <property type="protein sequence ID" value="Tc06v2_p008540.1"/>
    <property type="gene ID" value="Tc06v2_g008540"/>
</dbReference>
<accession>A0AB32WL91</accession>
<organism evidence="1 2">
    <name type="scientific">Theobroma cacao</name>
    <name type="common">Cacao</name>
    <name type="synonym">Cocoa</name>
    <dbReference type="NCBI Taxonomy" id="3641"/>
    <lineage>
        <taxon>Eukaryota</taxon>
        <taxon>Viridiplantae</taxon>
        <taxon>Streptophyta</taxon>
        <taxon>Embryophyta</taxon>
        <taxon>Tracheophyta</taxon>
        <taxon>Spermatophyta</taxon>
        <taxon>Magnoliopsida</taxon>
        <taxon>eudicotyledons</taxon>
        <taxon>Gunneridae</taxon>
        <taxon>Pentapetalae</taxon>
        <taxon>rosids</taxon>
        <taxon>malvids</taxon>
        <taxon>Malvales</taxon>
        <taxon>Malvaceae</taxon>
        <taxon>Byttnerioideae</taxon>
        <taxon>Theobroma</taxon>
    </lineage>
</organism>
<name>A0AB32WL91_THECC</name>
<dbReference type="AlphaFoldDB" id="A0AB32WL91"/>
<sequence>MVIGDGSNIRFWTDSWVERGVLKDLFPRMFALAKNKEGYVEDLVISFNTWNAGPVGKSEFKIWCMAFYAILWSVWLYRNDMVFRGVTWNADKVFELVKLRVALWAQAKWPLEYGVVLDTFKYPAKGAMVKKRKITRVVEEWSKPHKGEMKYNVDGAAQGCPEEVGIGGIIRDDEGNTKIVFSKVIGVEDASATEVRAIREAFFNFRKFKMGFHTFFNY</sequence>
<protein>
    <submittedName>
        <fullName evidence="2">Uncharacterized protein LOC18596064</fullName>
    </submittedName>
</protein>
<reference evidence="1" key="1">
    <citation type="journal article" date="1997" name="Nucleic Acids Res.">
        <title>tRNAscan-SE: a program for improved detection of transfer RNA genes in genomic sequence.</title>
        <authorList>
            <person name="Lowe T.M."/>
            <person name="Eddy S.R."/>
        </authorList>
    </citation>
    <scope>NUCLEOTIDE SEQUENCE [LARGE SCALE GENOMIC DNA]</scope>
    <source>
        <strain evidence="1">r\B97-61/B2</strain>
    </source>
</reference>
<dbReference type="PANTHER" id="PTHR47723:SF22">
    <property type="entry name" value="RNASE H TYPE-1 DOMAIN-CONTAINING PROTEIN"/>
    <property type="match status" value="1"/>
</dbReference>
<dbReference type="KEGG" id="tcc:18596064"/>
<dbReference type="InterPro" id="IPR053151">
    <property type="entry name" value="RNase_H-like"/>
</dbReference>
<dbReference type="Proteomes" id="UP000694886">
    <property type="component" value="Chromosome 6"/>
</dbReference>
<dbReference type="GeneID" id="18596064"/>
<reference evidence="2" key="2">
    <citation type="submission" date="2025-08" db="UniProtKB">
        <authorList>
            <consortium name="RefSeq"/>
        </authorList>
    </citation>
    <scope>IDENTIFICATION</scope>
</reference>
<dbReference type="RefSeq" id="XP_017978314.1">
    <property type="nucleotide sequence ID" value="XM_018122825.1"/>
</dbReference>
<evidence type="ECO:0000313" key="1">
    <source>
        <dbReference type="Proteomes" id="UP000694886"/>
    </source>
</evidence>
<proteinExistence type="predicted"/>
<evidence type="ECO:0000313" key="2">
    <source>
        <dbReference type="RefSeq" id="XP_017978314.1"/>
    </source>
</evidence>
<dbReference type="PANTHER" id="PTHR47723">
    <property type="entry name" value="OS05G0353850 PROTEIN"/>
    <property type="match status" value="1"/>
</dbReference>